<reference evidence="1 2" key="1">
    <citation type="journal article" date="2005" name="Nucleic Acids Res.">
        <title>Genomic blueprint of Hahella chejuensis, a marine microbe producing an algicidal agent.</title>
        <authorList>
            <person name="Jeong H."/>
            <person name="Yim J.H."/>
            <person name="Lee C."/>
            <person name="Choi S.-H."/>
            <person name="Park Y.K."/>
            <person name="Yoon S.H."/>
            <person name="Hur C.-G."/>
            <person name="Kang H.-Y."/>
            <person name="Kim D."/>
            <person name="Lee H.H."/>
            <person name="Park K.H."/>
            <person name="Park S.-H."/>
            <person name="Park H.-S."/>
            <person name="Lee H.K."/>
            <person name="Oh T.K."/>
            <person name="Kim J.F."/>
        </authorList>
    </citation>
    <scope>NUCLEOTIDE SEQUENCE [LARGE SCALE GENOMIC DNA]</scope>
    <source>
        <strain evidence="1 2">KCTC 2396</strain>
    </source>
</reference>
<dbReference type="EMBL" id="CP000155">
    <property type="protein sequence ID" value="ABC28240.1"/>
    <property type="molecule type" value="Genomic_DNA"/>
</dbReference>
<keyword evidence="2" id="KW-1185">Reference proteome</keyword>
<name>Q2SM84_HAHCH</name>
<dbReference type="HOGENOM" id="CLU_2493567_0_0_6"/>
<evidence type="ECO:0000313" key="2">
    <source>
        <dbReference type="Proteomes" id="UP000000238"/>
    </source>
</evidence>
<dbReference type="Proteomes" id="UP000000238">
    <property type="component" value="Chromosome"/>
</dbReference>
<dbReference type="AlphaFoldDB" id="Q2SM84"/>
<proteinExistence type="predicted"/>
<gene>
    <name evidence="1" type="ordered locus">HCH_01377</name>
</gene>
<sequence length="86" mass="9849">MKKYKLLLIIVPMILAALHYSYEWRRQTSLLSELRSYTLSSDELWLCNLDGYEITDECFKASKEKLAQALPIETPKFSPGKGGGYS</sequence>
<dbReference type="KEGG" id="hch:HCH_01377"/>
<organism evidence="1 2">
    <name type="scientific">Hahella chejuensis (strain KCTC 2396)</name>
    <dbReference type="NCBI Taxonomy" id="349521"/>
    <lineage>
        <taxon>Bacteria</taxon>
        <taxon>Pseudomonadati</taxon>
        <taxon>Pseudomonadota</taxon>
        <taxon>Gammaproteobacteria</taxon>
        <taxon>Oceanospirillales</taxon>
        <taxon>Hahellaceae</taxon>
        <taxon>Hahella</taxon>
    </lineage>
</organism>
<protein>
    <submittedName>
        <fullName evidence="1">Uncharacterized protein</fullName>
    </submittedName>
</protein>
<evidence type="ECO:0000313" key="1">
    <source>
        <dbReference type="EMBL" id="ABC28240.1"/>
    </source>
</evidence>
<accession>Q2SM84</accession>